<dbReference type="CDD" id="cd08320">
    <property type="entry name" value="Pyrin_NALPs"/>
    <property type="match status" value="1"/>
</dbReference>
<dbReference type="OrthoDB" id="120976at2759"/>
<dbReference type="InterPro" id="IPR050637">
    <property type="entry name" value="NLRP_innate_immun_reg"/>
</dbReference>
<name>D3ZAD9_RAT</name>
<comment type="subcellular location">
    <subcellularLocation>
        <location evidence="1">Inflammasome</location>
    </subcellularLocation>
</comment>
<dbReference type="GO" id="GO:0005524">
    <property type="term" value="F:ATP binding"/>
    <property type="evidence" value="ECO:0007669"/>
    <property type="project" value="UniProtKB-KW"/>
</dbReference>
<proteinExistence type="predicted"/>
<dbReference type="Gene3D" id="1.10.533.10">
    <property type="entry name" value="Death Domain, Fas"/>
    <property type="match status" value="1"/>
</dbReference>
<evidence type="ECO:0000256" key="4">
    <source>
        <dbReference type="ARBA" id="ARBA00022614"/>
    </source>
</evidence>
<dbReference type="SUPFAM" id="SSF52540">
    <property type="entry name" value="P-loop containing nucleoside triphosphate hydrolases"/>
    <property type="match status" value="1"/>
</dbReference>
<evidence type="ECO:0000259" key="11">
    <source>
        <dbReference type="PROSITE" id="PS50837"/>
    </source>
</evidence>
<dbReference type="PANTHER" id="PTHR45690">
    <property type="entry name" value="NACHT, LRR AND PYD DOMAINS-CONTAINING PROTEIN 12"/>
    <property type="match status" value="1"/>
</dbReference>
<dbReference type="PANTHER" id="PTHR45690:SF13">
    <property type="entry name" value="NACHT, LRR AND PYD DOMAINS-CONTAINING PROTEIN 9"/>
    <property type="match status" value="1"/>
</dbReference>
<dbReference type="PaxDb" id="10116-ENSRNOP00000029443"/>
<evidence type="ECO:0000256" key="1">
    <source>
        <dbReference type="ARBA" id="ARBA00004110"/>
    </source>
</evidence>
<keyword evidence="8" id="KW-0391">Immunity</keyword>
<keyword evidence="3" id="KW-0399">Innate immunity</keyword>
<keyword evidence="6" id="KW-0547">Nucleotide-binding</keyword>
<dbReference type="Gene3D" id="3.80.10.10">
    <property type="entry name" value="Ribonuclease Inhibitor"/>
    <property type="match status" value="2"/>
</dbReference>
<dbReference type="InParanoid" id="D3ZAD9"/>
<reference evidence="12" key="2">
    <citation type="submission" date="2025-08" db="UniProtKB">
        <authorList>
            <consortium name="Ensembl"/>
        </authorList>
    </citation>
    <scope>IDENTIFICATION</scope>
    <source>
        <strain evidence="12">Brown Norway</strain>
    </source>
</reference>
<dbReference type="Gene3D" id="3.40.50.300">
    <property type="entry name" value="P-loop containing nucleotide triphosphate hydrolases"/>
    <property type="match status" value="1"/>
</dbReference>
<dbReference type="PROSITE" id="PS50837">
    <property type="entry name" value="NACHT"/>
    <property type="match status" value="1"/>
</dbReference>
<dbReference type="eggNOG" id="KOG4308">
    <property type="taxonomic scope" value="Eukaryota"/>
</dbReference>
<dbReference type="KEGG" id="rno:292577"/>
<dbReference type="GO" id="GO:0070269">
    <property type="term" value="P:pyroptotic inflammatory response"/>
    <property type="evidence" value="ECO:0000266"/>
    <property type="project" value="RGD"/>
</dbReference>
<keyword evidence="7" id="KW-0067">ATP-binding</keyword>
<dbReference type="GO" id="GO:0032741">
    <property type="term" value="P:positive regulation of interleukin-18 production"/>
    <property type="evidence" value="ECO:0000266"/>
    <property type="project" value="RGD"/>
</dbReference>
<dbReference type="InterPro" id="IPR032675">
    <property type="entry name" value="LRR_dom_sf"/>
</dbReference>
<evidence type="ECO:0000256" key="3">
    <source>
        <dbReference type="ARBA" id="ARBA00022588"/>
    </source>
</evidence>
<accession>D3ZAD9</accession>
<dbReference type="SMART" id="SM01289">
    <property type="entry name" value="PYRIN"/>
    <property type="match status" value="1"/>
</dbReference>
<dbReference type="GO" id="GO:0045087">
    <property type="term" value="P:innate immune response"/>
    <property type="evidence" value="ECO:0000266"/>
    <property type="project" value="RGD"/>
</dbReference>
<dbReference type="Proteomes" id="UP000002494">
    <property type="component" value="Chromosome 1"/>
</dbReference>
<dbReference type="RGD" id="1308981">
    <property type="gene designation" value="Nlrp9"/>
</dbReference>
<organism evidence="12 13">
    <name type="scientific">Rattus norvegicus</name>
    <name type="common">Rat</name>
    <dbReference type="NCBI Taxonomy" id="10116"/>
    <lineage>
        <taxon>Eukaryota</taxon>
        <taxon>Metazoa</taxon>
        <taxon>Chordata</taxon>
        <taxon>Craniata</taxon>
        <taxon>Vertebrata</taxon>
        <taxon>Euteleostomi</taxon>
        <taxon>Mammalia</taxon>
        <taxon>Eutheria</taxon>
        <taxon>Euarchontoglires</taxon>
        <taxon>Glires</taxon>
        <taxon>Rodentia</taxon>
        <taxon>Myomorpha</taxon>
        <taxon>Muroidea</taxon>
        <taxon>Muridae</taxon>
        <taxon>Murinae</taxon>
        <taxon>Rattus</taxon>
    </lineage>
</organism>
<dbReference type="Pfam" id="PF17776">
    <property type="entry name" value="NLRC4_HD2"/>
    <property type="match status" value="1"/>
</dbReference>
<dbReference type="AGR" id="RGD:1308981"/>
<keyword evidence="10" id="KW-1271">Inflammasome</keyword>
<dbReference type="SUPFAM" id="SSF52047">
    <property type="entry name" value="RNI-like"/>
    <property type="match status" value="1"/>
</dbReference>
<keyword evidence="5" id="KW-0677">Repeat</keyword>
<dbReference type="OMA" id="LKHPHCA"/>
<dbReference type="Ensembl" id="ENSRNOT00000029591.5">
    <property type="protein sequence ID" value="ENSRNOP00000029443.4"/>
    <property type="gene ID" value="ENSRNOG00000021913.6"/>
</dbReference>
<keyword evidence="2" id="KW-0963">Cytoplasm</keyword>
<dbReference type="GO" id="GO:0051607">
    <property type="term" value="P:defense response to virus"/>
    <property type="evidence" value="ECO:0000266"/>
    <property type="project" value="RGD"/>
</dbReference>
<dbReference type="HOGENOM" id="CLU_002274_2_1_1"/>
<dbReference type="SUPFAM" id="SSF47986">
    <property type="entry name" value="DEATH domain"/>
    <property type="match status" value="1"/>
</dbReference>
<dbReference type="Pfam" id="PF02758">
    <property type="entry name" value="PYRIN"/>
    <property type="match status" value="1"/>
</dbReference>
<dbReference type="GO" id="GO:0050727">
    <property type="term" value="P:regulation of inflammatory response"/>
    <property type="evidence" value="ECO:0000318"/>
    <property type="project" value="GO_Central"/>
</dbReference>
<dbReference type="InterPro" id="IPR011029">
    <property type="entry name" value="DEATH-like_dom_sf"/>
</dbReference>
<protein>
    <submittedName>
        <fullName evidence="12">NLR family, pyrin domain containing 9</fullName>
    </submittedName>
</protein>
<dbReference type="InterPro" id="IPR041075">
    <property type="entry name" value="NOD1/2_WH"/>
</dbReference>
<dbReference type="InterPro" id="IPR027417">
    <property type="entry name" value="P-loop_NTPase"/>
</dbReference>
<dbReference type="InterPro" id="IPR041267">
    <property type="entry name" value="NLRP_HD2"/>
</dbReference>
<gene>
    <name evidence="12 14" type="primary">Nlrp9</name>
</gene>
<evidence type="ECO:0000256" key="8">
    <source>
        <dbReference type="ARBA" id="ARBA00022859"/>
    </source>
</evidence>
<dbReference type="InterPro" id="IPR007111">
    <property type="entry name" value="NACHT_NTPase"/>
</dbReference>
<dbReference type="Pfam" id="PF17779">
    <property type="entry name" value="WHD_NOD2"/>
    <property type="match status" value="1"/>
</dbReference>
<evidence type="ECO:0000313" key="12">
    <source>
        <dbReference type="Ensembl" id="ENSRNOP00000029443.4"/>
    </source>
</evidence>
<dbReference type="GO" id="GO:0061702">
    <property type="term" value="C:canonical inflammasome complex"/>
    <property type="evidence" value="ECO:0000266"/>
    <property type="project" value="RGD"/>
</dbReference>
<evidence type="ECO:0000256" key="9">
    <source>
        <dbReference type="ARBA" id="ARBA00023198"/>
    </source>
</evidence>
<dbReference type="Bgee" id="ENSRNOG00000021913">
    <property type="expression patterns" value="Expressed in ovary"/>
</dbReference>
<evidence type="ECO:0000256" key="5">
    <source>
        <dbReference type="ARBA" id="ARBA00022737"/>
    </source>
</evidence>
<dbReference type="SMR" id="D3ZAD9"/>
<keyword evidence="9" id="KW-0395">Inflammatory response</keyword>
<dbReference type="STRING" id="10116.ENSRNOP00000029443"/>
<evidence type="ECO:0000256" key="10">
    <source>
        <dbReference type="ARBA" id="ARBA00023233"/>
    </source>
</evidence>
<sequence length="1022" mass="117906">MVDTSGYGLLKHLRKLSDGEFWSFKELLRKEPEKFKLKPISWMKIENASKEELVMLLNTHYPKQAWDMALSLFLQVNREDLSIMAQKKRRYKQTKYKKFMKTTFQSIWTLESNICIPDRSYHLIVEHQYRKLQNIFDSESEPVTAVVTGPTGEGKTVFLRKAMLDWASGILWQNRFQYVFFFSVLSLNNTTELSLAELISSKLPESSETLNDILSDPKKILFILDGFDYLKFDLELRTNLCNDWRKILPTQIILSSLLQKIMLPESSLLLELGHISLPKIFPLLQYPRDITIQGFSERCLKTYFISFFNTEKGIEVFENLKSNQMLKLCSNPYLCWMFCSCLKWQFDREEEAYFQAKTDSVFFTSFMVSAFKSAYASNPPKQNRAQLKSLCTLAVEGMWKQLFVFDSEDLRRNGISESDKAVWLRMKFLQNHDNHIVFYHPTLQLYFASMFYFLKQDKDTHVPVIGSIPQLLRKIYARDHTQWLQIGIFLFGLATEQVASLLKPYFGFIQHRDVRQEVMRYLKSLSQRECCEKLERPQNLFACLRDNKEEKFVREVVDLFEEITVDITNSHVLSIIANHLQKSSKLKKLHLHIQKRVFLEIHDPEYSDSETFTQDKKNAAEYWKKLCHIFVNLHVLDLDSCNFNKQVIEELCNVLSPSPKIPLMAFKLESLLCSFMTNFGDGSLFHTLLQLPHLKYLNLYGTNLSNSRIENLCSALRRSTCKVEELLHSEMSFPLSTDFIVSHKFGLGKCDISSEACGIIATSLMNSKVKHLSLVENPLKNKGVMSLCEMLKDPSCVLETLMLSYCCLTFIACGHLYEALVSNKHLSLLDLGSNFLEDTGVNLLCEALKDPNCILKELWLSGCFLTSECCEEISAVLTCNNNLKTLKLGNNDIEDTGVKHLCEALSHPNCKLECLGLDLCKFTSDCCEDLASALTTCKTLNSLNLDWKTLEHSGVVALCEALNHKKCNLKMLGLDKSAFSVESQTLLQAVEKKNNNLSILHYPWVEEERKKRGVRLVWNSKN</sequence>
<dbReference type="GlyGen" id="D3ZAD9">
    <property type="glycosylation" value="1 site"/>
</dbReference>
<dbReference type="GeneTree" id="ENSGT00940000163218"/>
<dbReference type="Pfam" id="PF05729">
    <property type="entry name" value="NACHT"/>
    <property type="match status" value="1"/>
</dbReference>
<dbReference type="SMART" id="SM00368">
    <property type="entry name" value="LRR_RI"/>
    <property type="match status" value="9"/>
</dbReference>
<dbReference type="GO" id="GO:0005737">
    <property type="term" value="C:cytoplasm"/>
    <property type="evidence" value="ECO:0000318"/>
    <property type="project" value="GO_Central"/>
</dbReference>
<evidence type="ECO:0000313" key="14">
    <source>
        <dbReference type="RGD" id="1308981"/>
    </source>
</evidence>
<keyword evidence="13" id="KW-1185">Reference proteome</keyword>
<keyword evidence="4" id="KW-0433">Leucine-rich repeat</keyword>
<dbReference type="GO" id="GO:0001824">
    <property type="term" value="P:blastocyst development"/>
    <property type="evidence" value="ECO:0000266"/>
    <property type="project" value="RGD"/>
</dbReference>
<evidence type="ECO:0000256" key="6">
    <source>
        <dbReference type="ARBA" id="ARBA00022741"/>
    </source>
</evidence>
<reference evidence="12" key="1">
    <citation type="submission" date="2024-01" db="EMBL/GenBank/DDBJ databases">
        <title>GRCr8: a new rat reference genome assembly contstructed from accurate long reads and long range scaffolding.</title>
        <authorList>
            <person name="Doris P.A."/>
            <person name="Kalbfleisch T."/>
            <person name="Li K."/>
            <person name="Howe K."/>
            <person name="Wood J."/>
        </authorList>
    </citation>
    <scope>NUCLEOTIDE SEQUENCE [LARGE SCALE GENOMIC DNA]</scope>
    <source>
        <strain evidence="12">Brown Norway</strain>
    </source>
</reference>
<evidence type="ECO:0000256" key="2">
    <source>
        <dbReference type="ARBA" id="ARBA00022490"/>
    </source>
</evidence>
<dbReference type="FunCoup" id="D3ZAD9">
    <property type="interactions" value="2"/>
</dbReference>
<dbReference type="InterPro" id="IPR004020">
    <property type="entry name" value="DAPIN"/>
</dbReference>
<feature type="domain" description="NACHT" evidence="11">
    <location>
        <begin position="143"/>
        <end position="270"/>
    </location>
</feature>
<dbReference type="CTD" id="338321"/>
<evidence type="ECO:0000256" key="7">
    <source>
        <dbReference type="ARBA" id="ARBA00022840"/>
    </source>
</evidence>
<evidence type="ECO:0000313" key="13">
    <source>
        <dbReference type="Proteomes" id="UP000002494"/>
    </source>
</evidence>
<dbReference type="AlphaFoldDB" id="D3ZAD9"/>
<reference evidence="12" key="3">
    <citation type="submission" date="2025-09" db="UniProtKB">
        <authorList>
            <consortium name="Ensembl"/>
        </authorList>
    </citation>
    <scope>IDENTIFICATION</scope>
    <source>
        <strain evidence="12">Brown Norway</strain>
    </source>
</reference>